<dbReference type="InterPro" id="IPR000330">
    <property type="entry name" value="SNF2_N"/>
</dbReference>
<evidence type="ECO:0000256" key="2">
    <source>
        <dbReference type="SAM" id="MobiDB-lite"/>
    </source>
</evidence>
<dbReference type="eggNOG" id="COG0553">
    <property type="taxonomic scope" value="Bacteria"/>
</dbReference>
<gene>
    <name evidence="4" type="ORF">I568_00583</name>
</gene>
<dbReference type="InterPro" id="IPR011639">
    <property type="entry name" value="MethylTrfase_TaqI-like_dom"/>
</dbReference>
<evidence type="ECO:0000259" key="3">
    <source>
        <dbReference type="PROSITE" id="PS51194"/>
    </source>
</evidence>
<name>S0KU90_9ENTE</name>
<dbReference type="InterPro" id="IPR052933">
    <property type="entry name" value="DNA_Protect_Modify"/>
</dbReference>
<dbReference type="GO" id="GO:0006304">
    <property type="term" value="P:DNA modification"/>
    <property type="evidence" value="ECO:0007669"/>
    <property type="project" value="InterPro"/>
</dbReference>
<dbReference type="InterPro" id="IPR001650">
    <property type="entry name" value="Helicase_C-like"/>
</dbReference>
<evidence type="ECO:0000313" key="4">
    <source>
        <dbReference type="EMBL" id="EOW87539.1"/>
    </source>
</evidence>
<dbReference type="Gene3D" id="3.40.50.150">
    <property type="entry name" value="Vaccinia Virus protein VP39"/>
    <property type="match status" value="1"/>
</dbReference>
<proteinExistence type="predicted"/>
<dbReference type="PANTHER" id="PTHR41313">
    <property type="entry name" value="ADENINE-SPECIFIC METHYLTRANSFERASE"/>
    <property type="match status" value="1"/>
</dbReference>
<feature type="compositionally biased region" description="Basic and acidic residues" evidence="2">
    <location>
        <begin position="347"/>
        <end position="366"/>
    </location>
</feature>
<dbReference type="PANTHER" id="PTHR41313:SF1">
    <property type="entry name" value="DNA METHYLASE ADENINE-SPECIFIC DOMAIN-CONTAINING PROTEIN"/>
    <property type="match status" value="1"/>
</dbReference>
<dbReference type="EMBL" id="ASWJ01000003">
    <property type="protein sequence ID" value="EOW87539.1"/>
    <property type="molecule type" value="Genomic_DNA"/>
</dbReference>
<protein>
    <recommendedName>
        <fullName evidence="3">Helicase C-terminal domain-containing protein</fullName>
    </recommendedName>
</protein>
<comment type="caution">
    <text evidence="4">The sequence shown here is derived from an EMBL/GenBank/DDBJ whole genome shotgun (WGS) entry which is preliminary data.</text>
</comment>
<dbReference type="Pfam" id="PF07669">
    <property type="entry name" value="Eco57I"/>
    <property type="match status" value="1"/>
</dbReference>
<dbReference type="STRING" id="1121865.OMW_00621"/>
<dbReference type="InterPro" id="IPR014001">
    <property type="entry name" value="Helicase_ATP-bd"/>
</dbReference>
<evidence type="ECO:0000313" key="5">
    <source>
        <dbReference type="Proteomes" id="UP000014113"/>
    </source>
</evidence>
<dbReference type="RefSeq" id="WP_016182784.1">
    <property type="nucleotide sequence ID" value="NZ_JXKI01000006.1"/>
</dbReference>
<dbReference type="InterPro" id="IPR029063">
    <property type="entry name" value="SAM-dependent_MTases_sf"/>
</dbReference>
<dbReference type="SUPFAM" id="SSF53335">
    <property type="entry name" value="S-adenosyl-L-methionine-dependent methyltransferases"/>
    <property type="match status" value="1"/>
</dbReference>
<feature type="compositionally biased region" description="Polar residues" evidence="2">
    <location>
        <begin position="295"/>
        <end position="312"/>
    </location>
</feature>
<accession>S0KU90</accession>
<dbReference type="GO" id="GO:0005524">
    <property type="term" value="F:ATP binding"/>
    <property type="evidence" value="ECO:0007669"/>
    <property type="project" value="InterPro"/>
</dbReference>
<keyword evidence="5" id="KW-1185">Reference proteome</keyword>
<dbReference type="eggNOG" id="COG4646">
    <property type="taxonomic scope" value="Bacteria"/>
</dbReference>
<dbReference type="eggNOG" id="COG0827">
    <property type="taxonomic scope" value="Bacteria"/>
</dbReference>
<dbReference type="Proteomes" id="UP000014113">
    <property type="component" value="Unassembled WGS sequence"/>
</dbReference>
<dbReference type="InterPro" id="IPR027417">
    <property type="entry name" value="P-loop_NTPase"/>
</dbReference>
<feature type="coiled-coil region" evidence="1">
    <location>
        <begin position="2329"/>
        <end position="2363"/>
    </location>
</feature>
<organism evidence="4 5">
    <name type="scientific">Enterococcus columbae DSM 7374 = ATCC 51263</name>
    <dbReference type="NCBI Taxonomy" id="1121865"/>
    <lineage>
        <taxon>Bacteria</taxon>
        <taxon>Bacillati</taxon>
        <taxon>Bacillota</taxon>
        <taxon>Bacilli</taxon>
        <taxon>Lactobacillales</taxon>
        <taxon>Enterococcaceae</taxon>
        <taxon>Enterococcus</taxon>
    </lineage>
</organism>
<reference evidence="4" key="1">
    <citation type="submission" date="2013-03" db="EMBL/GenBank/DDBJ databases">
        <title>The Genome Sequence of Enterococcus columbae ATCC_51263 (PacBio/Illumina hybrid assembly).</title>
        <authorList>
            <consortium name="The Broad Institute Genomics Platform"/>
            <consortium name="The Broad Institute Genome Sequencing Center for Infectious Disease"/>
            <person name="Earl A."/>
            <person name="Russ C."/>
            <person name="Gilmore M."/>
            <person name="Surin D."/>
            <person name="Walker B."/>
            <person name="Young S."/>
            <person name="Zeng Q."/>
            <person name="Gargeya S."/>
            <person name="Fitzgerald M."/>
            <person name="Haas B."/>
            <person name="Abouelleil A."/>
            <person name="Allen A.W."/>
            <person name="Alvarado L."/>
            <person name="Arachchi H.M."/>
            <person name="Berlin A.M."/>
            <person name="Chapman S.B."/>
            <person name="Gainer-Dewar J."/>
            <person name="Goldberg J."/>
            <person name="Griggs A."/>
            <person name="Gujja S."/>
            <person name="Hansen M."/>
            <person name="Howarth C."/>
            <person name="Imamovic A."/>
            <person name="Ireland A."/>
            <person name="Larimer J."/>
            <person name="McCowan C."/>
            <person name="Murphy C."/>
            <person name="Pearson M."/>
            <person name="Poon T.W."/>
            <person name="Priest M."/>
            <person name="Roberts A."/>
            <person name="Saif S."/>
            <person name="Shea T."/>
            <person name="Sisk P."/>
            <person name="Sykes S."/>
            <person name="Wortman J."/>
            <person name="Nusbaum C."/>
            <person name="Birren B."/>
        </authorList>
    </citation>
    <scope>NUCLEOTIDE SEQUENCE [LARGE SCALE GENOMIC DNA]</scope>
    <source>
        <strain evidence="4">ATCC 51263</strain>
    </source>
</reference>
<sequence>MRKVDLITQMKEAVQFVFRDVETWQKYLKFSSQLYKTSFEETTQLYYLNQSFTYVATFDDWQKYYRYVRRGEKSTLVGQLGKTQPIISKHYFDVSQTYGKQLEVFSFSGQNQHQVLNQLLQEIFKAESSVDNLSIEDFVEKTVNHVIDKQTNNIFREYQFFIIDSILAKIIYRTEWEHTQPIIDMIPNDSLQNMFAIGQLVTVLSQEILVRAMKYEKQYQKQLKEEAKNEGQIWSRNDNDGRPKLDSSETDEFRESRNLRTSGLDVSLREQSATSVRDDLQSDNSIVSGGKRESSNGTSDSHSSRISNQEPMSTGRGVSESHRMELLDPSEDRRASSGLSDTNDSDYENRRQLRHPERNIENDKEDIEDHSISSFVSTEQERLDLGLIDLEVIEYFLIHGGNTEKHRMKVLMAAAFVDENQKDFLKSLKKIYHHGNGFELNGQKYAAWFDENGLKISMAQTTMYQADLQLTWQEILPIINRLIVQGLYATKQEVQSFIDEEIESLAEAIVFIDFANDTKSRFFASFPAFCSETIFSKSKQIVLDILTNVDQRKEFASLFKNLLKAFYDGEQVLRFRSDLETIFWRLESLSSPLHSFTSTIEKLDSPTAFITQDEIDWLLLSGSGFESGNYRIYHYFQSTANREKRVAFLKNEFGIGGKAPAISDDKSSMEMHDAKGIRLSKRNCEEILLKWPIVEKTIQTLIDRESYLSLEAYENWLDKQSNKQNVVESIDEELLPTMDDNEQESIEDSELEIAVDQFSDTENLSTDTRSDNEQLDLFATFDDSLELSDGKVSKNELVVTSSNYHPKETVSYASSKKEKALANLQAIQCLKQLEQEQRAATEQEQVLLAKYSGWGGIPEIFEVDNSDWQALHQQLAQLLTPEEYRAAQSSVLTAFYTPSEVIKKIYEHLSHLGDFSQGSILDPAMGTGNFFANLPEKMTQANLIGVEIDTITSKMAKYLYPESRILQTGFENVELSNKVDLVIGNFPFSDITVLDKKYQQYNFKIHDYFMAKSIDLLAPKGYLVFITSTGTMDKRTKKAREYLAKRANLVGALRLPNHVFKNSGTEVVSDILIFQKKTYEEMIHQESMPSWLEAVPHPDFPGLYINQYFLEHPEYILGEVKVKNFHGLTIDVVGNTDTFMQQLDTVLADIVSKQSSDRYYVSENQSVLTSEITKKEEITIPIDTEEFTYFESGNRIFYYKMNGEYEEVPSKQKAIIQKMIPLREAIKTVLEIQRNENFDQQIFGEALSELNTTYDSFVKQFGAINHLPANTILKRDKKYPLLTSIERVEKDGSVKKASIFFKPTVRPILEISKATDAVQALTISMGKRGRVDFHFICSIYPKTIAEIINELDSQIYLNPMKLTEYTLAPEEYLEAWEVSDEYLTGNVAKKLKQAEAIFTMCENEQLKDCLSKNIEALKQCQPPRLFAGDIKFQIGSSWIPVEIYNEFFHELFDVPRYLQNSIKVEHISLTGVWRIHGKSRLSYTTLAKHTYGTTRRSGLHILEDSLNLQQSTVNDRVVDGDKIRYVINPEETMYARQKQSEIELEFQHWLFADSKRTAYLLDIYNQLFNTTVPRKYDGSNLIFDGMNADIDLFPHQRNAVARIIYYRTALLAHEVGAGKTAEMLTAGMYLKQMGIINKPMYVVPNHLTEQWAKEILTFYPNANVLVTEKKDFEKSRRQEFVAKIATGDYDAIIIGMSQFERISLTLERQQEMIEREIDELTITIEQMKKENAERWTIKQIEAFRQKLMIRLSKLNNDEKRDKVIYFEDTGVDFLFIDEAHNYKNLFAYSKMKNVAGVSNSNSQRASDMLAKVRYIQEMHDGKNVVFATGTPISNSMSELYTMQRYLQPNVLEEKGLMLFDNWASTFGQVVSSLEITPEGGGYRMRNRFSKFHNLPELLNMFYEIADIQTAEMLDLPVPDLETGKVQTIVTEATDFQQQMMDEFVQRAEAIRAKEVSPDTDNMLKLTGEAKLMAIDPRLINPAIQRDPSSKLCICTSKVFEIWKKTQDKSSAQIIFSDSGTPKAGVFNVYDEIKDQLIEKGVPAEQIAFVHDAKTDKQRDELFDKVRHGVVRVILGSTQKLGTGTNIQNKLIAAHHIDCPWKPSDLTQREGRILRRGNENSIVSIFRYVTKGTFDSYLWQIQEQKLTYITQVMTGNNINRSMDDIDDKILTAAEVKAVATNNPMLQEKMSIDNEVARLQMIRMRWSNDRSRLMDELDSFPAKIEKLKKSITAMKEDNEKIMEHPQSEFQMLIHNQCVKGYTEAFEQMNRLESLLTLDKPEVEVGQYRGLTVKLRKGFDHSEGIFSNTQLILEGKESYVAYFEVQNGTGNIAKLVNLAKSIEKNLNQQIQQLELVEKQFEEAKHISQQDFPEQEKLDELMKKQQEINMQIEFGQTDKAIEKAQ</sequence>
<feature type="compositionally biased region" description="Basic and acidic residues" evidence="2">
    <location>
        <begin position="319"/>
        <end position="335"/>
    </location>
</feature>
<feature type="region of interest" description="Disordered" evidence="2">
    <location>
        <begin position="226"/>
        <end position="366"/>
    </location>
</feature>
<dbReference type="PROSITE" id="PS51194">
    <property type="entry name" value="HELICASE_CTER"/>
    <property type="match status" value="1"/>
</dbReference>
<dbReference type="Pfam" id="PF00176">
    <property type="entry name" value="SNF2-rel_dom"/>
    <property type="match status" value="1"/>
</dbReference>
<dbReference type="SUPFAM" id="SSF52540">
    <property type="entry name" value="P-loop containing nucleoside triphosphate hydrolases"/>
    <property type="match status" value="2"/>
</dbReference>
<dbReference type="Pfam" id="PF00271">
    <property type="entry name" value="Helicase_C"/>
    <property type="match status" value="1"/>
</dbReference>
<dbReference type="GO" id="GO:0009007">
    <property type="term" value="F:site-specific DNA-methyltransferase (adenine-specific) activity"/>
    <property type="evidence" value="ECO:0007669"/>
    <property type="project" value="UniProtKB-EC"/>
</dbReference>
<feature type="compositionally biased region" description="Basic and acidic residues" evidence="2">
    <location>
        <begin position="237"/>
        <end position="258"/>
    </location>
</feature>
<evidence type="ECO:0000256" key="1">
    <source>
        <dbReference type="SAM" id="Coils"/>
    </source>
</evidence>
<dbReference type="PRINTS" id="PR00507">
    <property type="entry name" value="N12N6MTFRASE"/>
</dbReference>
<dbReference type="SMART" id="SM00490">
    <property type="entry name" value="HELICc"/>
    <property type="match status" value="1"/>
</dbReference>
<dbReference type="PATRIC" id="fig|1121865.3.peg.612"/>
<dbReference type="SMART" id="SM00487">
    <property type="entry name" value="DEXDc"/>
    <property type="match status" value="1"/>
</dbReference>
<feature type="domain" description="Helicase C-terminal" evidence="3">
    <location>
        <begin position="1997"/>
        <end position="2172"/>
    </location>
</feature>
<dbReference type="Gene3D" id="3.40.50.300">
    <property type="entry name" value="P-loop containing nucleotide triphosphate hydrolases"/>
    <property type="match status" value="2"/>
</dbReference>
<keyword evidence="1" id="KW-0175">Coiled coil</keyword>
<dbReference type="OrthoDB" id="9815272at2"/>